<evidence type="ECO:0000256" key="3">
    <source>
        <dbReference type="ARBA" id="ARBA00022741"/>
    </source>
</evidence>
<comment type="similarity">
    <text evidence="1">Belongs to the ABC transporter superfamily.</text>
</comment>
<dbReference type="PROSITE" id="PS50893">
    <property type="entry name" value="ABC_TRANSPORTER_2"/>
    <property type="match status" value="1"/>
</dbReference>
<accession>A0A354YXN1</accession>
<dbReference type="InterPro" id="IPR051921">
    <property type="entry name" value="ABC_osmolyte_uptake_ATP-bind"/>
</dbReference>
<feature type="non-terminal residue" evidence="7">
    <location>
        <position position="262"/>
    </location>
</feature>
<keyword evidence="5" id="KW-0129">CBS domain</keyword>
<dbReference type="Pfam" id="PF00005">
    <property type="entry name" value="ABC_tran"/>
    <property type="match status" value="1"/>
</dbReference>
<dbReference type="PANTHER" id="PTHR43869:SF1">
    <property type="entry name" value="GLYCINE BETAINE_PROLINE BETAINE TRANSPORT SYSTEM ATP-BINDING PROTEIN PROV"/>
    <property type="match status" value="1"/>
</dbReference>
<sequence>MESSGYKVEVKHLWKVFGDNDSPFNMEDYLSGSGDTEAEGQVVAVRDVSFRLPEGEVYVVMGLSGSGKSTLIRCLLRLIEPDYGQILVEGQDVTAMDRQHLTEFRRTRVAMVFQHYGLLPHRTVLENAAFGLKLRGMERRERETRARQALEKVGLRDWENHYPAQLSGGMQQRVGIARALVQDADLLLLDEPFSGLDPLIRREMQDELLRLQKELHKTMVFVTHDLNEALRLGDRMAVMKEGTFVQEGRPRDIVMNPADEYV</sequence>
<dbReference type="PROSITE" id="PS00211">
    <property type="entry name" value="ABC_TRANSPORTER_1"/>
    <property type="match status" value="1"/>
</dbReference>
<protein>
    <submittedName>
        <fullName evidence="7">ABC transporter ATP-binding protein</fullName>
    </submittedName>
</protein>
<name>A0A354YXN1_9FIRM</name>
<reference evidence="7 8" key="1">
    <citation type="journal article" date="2018" name="Nat. Biotechnol.">
        <title>A standardized bacterial taxonomy based on genome phylogeny substantially revises the tree of life.</title>
        <authorList>
            <person name="Parks D.H."/>
            <person name="Chuvochina M."/>
            <person name="Waite D.W."/>
            <person name="Rinke C."/>
            <person name="Skarshewski A."/>
            <person name="Chaumeil P.A."/>
            <person name="Hugenholtz P."/>
        </authorList>
    </citation>
    <scope>NUCLEOTIDE SEQUENCE [LARGE SCALE GENOMIC DNA]</scope>
    <source>
        <strain evidence="7">UBA10948</strain>
    </source>
</reference>
<dbReference type="FunFam" id="3.40.50.300:FF:000201">
    <property type="entry name" value="Glycine betaine/L-proline ABC transporter ATP-binding protein"/>
    <property type="match status" value="1"/>
</dbReference>
<dbReference type="SUPFAM" id="SSF52540">
    <property type="entry name" value="P-loop containing nucleoside triphosphate hydrolases"/>
    <property type="match status" value="1"/>
</dbReference>
<dbReference type="GO" id="GO:0006970">
    <property type="term" value="P:response to osmotic stress"/>
    <property type="evidence" value="ECO:0007669"/>
    <property type="project" value="UniProtKB-ARBA"/>
</dbReference>
<comment type="caution">
    <text evidence="7">The sequence shown here is derived from an EMBL/GenBank/DDBJ whole genome shotgun (WGS) entry which is preliminary data.</text>
</comment>
<dbReference type="PANTHER" id="PTHR43869">
    <property type="entry name" value="GLYCINE BETAINE/PROLINE BETAINE TRANSPORT SYSTEM ATP-BINDING PROTEIN PROV"/>
    <property type="match status" value="1"/>
</dbReference>
<evidence type="ECO:0000313" key="7">
    <source>
        <dbReference type="EMBL" id="HBK54110.1"/>
    </source>
</evidence>
<evidence type="ECO:0000313" key="8">
    <source>
        <dbReference type="Proteomes" id="UP000263273"/>
    </source>
</evidence>
<dbReference type="GO" id="GO:0005524">
    <property type="term" value="F:ATP binding"/>
    <property type="evidence" value="ECO:0007669"/>
    <property type="project" value="UniProtKB-KW"/>
</dbReference>
<dbReference type="Proteomes" id="UP000263273">
    <property type="component" value="Unassembled WGS sequence"/>
</dbReference>
<evidence type="ECO:0000259" key="6">
    <source>
        <dbReference type="PROSITE" id="PS50893"/>
    </source>
</evidence>
<proteinExistence type="inferred from homology"/>
<dbReference type="InterPro" id="IPR027417">
    <property type="entry name" value="P-loop_NTPase"/>
</dbReference>
<evidence type="ECO:0000256" key="5">
    <source>
        <dbReference type="ARBA" id="ARBA00023122"/>
    </source>
</evidence>
<feature type="domain" description="ABC transporter" evidence="6">
    <location>
        <begin position="8"/>
        <end position="262"/>
    </location>
</feature>
<dbReference type="InterPro" id="IPR003593">
    <property type="entry name" value="AAA+_ATPase"/>
</dbReference>
<gene>
    <name evidence="7" type="ORF">DDZ44_09260</name>
</gene>
<evidence type="ECO:0000256" key="1">
    <source>
        <dbReference type="ARBA" id="ARBA00005417"/>
    </source>
</evidence>
<keyword evidence="2" id="KW-0813">Transport</keyword>
<evidence type="ECO:0000256" key="2">
    <source>
        <dbReference type="ARBA" id="ARBA00022448"/>
    </source>
</evidence>
<dbReference type="InterPro" id="IPR017871">
    <property type="entry name" value="ABC_transporter-like_CS"/>
</dbReference>
<dbReference type="AlphaFoldDB" id="A0A354YXN1"/>
<evidence type="ECO:0000256" key="4">
    <source>
        <dbReference type="ARBA" id="ARBA00022840"/>
    </source>
</evidence>
<dbReference type="InterPro" id="IPR003439">
    <property type="entry name" value="ABC_transporter-like_ATP-bd"/>
</dbReference>
<dbReference type="Gene3D" id="3.40.50.300">
    <property type="entry name" value="P-loop containing nucleotide triphosphate hydrolases"/>
    <property type="match status" value="1"/>
</dbReference>
<dbReference type="GO" id="GO:0016887">
    <property type="term" value="F:ATP hydrolysis activity"/>
    <property type="evidence" value="ECO:0007669"/>
    <property type="project" value="InterPro"/>
</dbReference>
<dbReference type="EMBL" id="DNZF01000203">
    <property type="protein sequence ID" value="HBK54110.1"/>
    <property type="molecule type" value="Genomic_DNA"/>
</dbReference>
<organism evidence="7 8">
    <name type="scientific">Syntrophomonas wolfei</name>
    <dbReference type="NCBI Taxonomy" id="863"/>
    <lineage>
        <taxon>Bacteria</taxon>
        <taxon>Bacillati</taxon>
        <taxon>Bacillota</taxon>
        <taxon>Clostridia</taxon>
        <taxon>Eubacteriales</taxon>
        <taxon>Syntrophomonadaceae</taxon>
        <taxon>Syntrophomonas</taxon>
    </lineage>
</organism>
<keyword evidence="3" id="KW-0547">Nucleotide-binding</keyword>
<keyword evidence="4 7" id="KW-0067">ATP-binding</keyword>
<dbReference type="SMART" id="SM00382">
    <property type="entry name" value="AAA"/>
    <property type="match status" value="1"/>
</dbReference>